<evidence type="ECO:0000313" key="1">
    <source>
        <dbReference type="EMBL" id="HIX51108.1"/>
    </source>
</evidence>
<organism evidence="1 2">
    <name type="scientific">Candidatus Borkfalkia faecavium</name>
    <dbReference type="NCBI Taxonomy" id="2838508"/>
    <lineage>
        <taxon>Bacteria</taxon>
        <taxon>Bacillati</taxon>
        <taxon>Bacillota</taxon>
        <taxon>Clostridia</taxon>
        <taxon>Christensenellales</taxon>
        <taxon>Christensenellaceae</taxon>
        <taxon>Candidatus Borkfalkia</taxon>
    </lineage>
</organism>
<comment type="caution">
    <text evidence="1">The sequence shown here is derived from an EMBL/GenBank/DDBJ whole genome shotgun (WGS) entry which is preliminary data.</text>
</comment>
<dbReference type="AlphaFoldDB" id="A0A9D1W246"/>
<gene>
    <name evidence="1" type="primary">yunB</name>
    <name evidence="1" type="ORF">H9851_07510</name>
</gene>
<dbReference type="InterPro" id="IPR014197">
    <property type="entry name" value="Sporulation_prot_YunB"/>
</dbReference>
<accession>A0A9D1W246</accession>
<dbReference type="EMBL" id="DXEW01000036">
    <property type="protein sequence ID" value="HIX51108.1"/>
    <property type="molecule type" value="Genomic_DNA"/>
</dbReference>
<name>A0A9D1W246_9FIRM</name>
<proteinExistence type="predicted"/>
<dbReference type="Pfam" id="PF09560">
    <property type="entry name" value="Spore_YunB"/>
    <property type="match status" value="1"/>
</dbReference>
<evidence type="ECO:0000313" key="2">
    <source>
        <dbReference type="Proteomes" id="UP000886847"/>
    </source>
</evidence>
<reference evidence="1" key="2">
    <citation type="submission" date="2021-04" db="EMBL/GenBank/DDBJ databases">
        <authorList>
            <person name="Gilroy R."/>
        </authorList>
    </citation>
    <scope>NUCLEOTIDE SEQUENCE</scope>
    <source>
        <strain evidence="1">2189</strain>
    </source>
</reference>
<reference evidence="1" key="1">
    <citation type="journal article" date="2021" name="PeerJ">
        <title>Extensive microbial diversity within the chicken gut microbiome revealed by metagenomics and culture.</title>
        <authorList>
            <person name="Gilroy R."/>
            <person name="Ravi A."/>
            <person name="Getino M."/>
            <person name="Pursley I."/>
            <person name="Horton D.L."/>
            <person name="Alikhan N.F."/>
            <person name="Baker D."/>
            <person name="Gharbi K."/>
            <person name="Hall N."/>
            <person name="Watson M."/>
            <person name="Adriaenssens E.M."/>
            <person name="Foster-Nyarko E."/>
            <person name="Jarju S."/>
            <person name="Secka A."/>
            <person name="Antonio M."/>
            <person name="Oren A."/>
            <person name="Chaudhuri R.R."/>
            <person name="La Ragione R."/>
            <person name="Hildebrand F."/>
            <person name="Pallen M.J."/>
        </authorList>
    </citation>
    <scope>NUCLEOTIDE SEQUENCE</scope>
    <source>
        <strain evidence="1">2189</strain>
    </source>
</reference>
<sequence length="232" mass="24330">MAKSVYEQSGYRYKRYRKPSSARKKKLAVVAVVLAALLAAFLCMAAGAAGILRSVSGAAVRAAIQSSFNQALAETLEWNAVDYDSLVRIERDGEGNILGIEADTRQLNLLARQTAAIAMTKLNAACAQGVGVPLGAFTGIDWLAGYGPRVTLRILPVGRVQCEYASSFASAGVNQTLHSVSLRARAAVEVVLPGGSEEIEEQVSALVCENVIVGKVPDIYLQGAGSLSASSA</sequence>
<protein>
    <submittedName>
        <fullName evidence="1">Sporulation protein YunB</fullName>
    </submittedName>
</protein>
<dbReference type="Proteomes" id="UP000886847">
    <property type="component" value="Unassembled WGS sequence"/>
</dbReference>
<dbReference type="NCBIfam" id="TIGR02832">
    <property type="entry name" value="spo_yunB"/>
    <property type="match status" value="1"/>
</dbReference>